<keyword evidence="2" id="KW-0808">Transferase</keyword>
<dbReference type="PANTHER" id="PTHR45947">
    <property type="entry name" value="SULFOQUINOVOSYL TRANSFERASE SQD2"/>
    <property type="match status" value="1"/>
</dbReference>
<keyword evidence="3" id="KW-1185">Reference proteome</keyword>
<dbReference type="InterPro" id="IPR050194">
    <property type="entry name" value="Glycosyltransferase_grp1"/>
</dbReference>
<dbReference type="Gene3D" id="3.40.50.2000">
    <property type="entry name" value="Glycogen Phosphorylase B"/>
    <property type="match status" value="2"/>
</dbReference>
<protein>
    <submittedName>
        <fullName evidence="2">Glycosyltransferase involved in cell wall bisynthesis</fullName>
    </submittedName>
</protein>
<evidence type="ECO:0000259" key="1">
    <source>
        <dbReference type="Pfam" id="PF13439"/>
    </source>
</evidence>
<accession>A0A1Y6D4X6</accession>
<dbReference type="RefSeq" id="WP_085216675.1">
    <property type="nucleotide sequence ID" value="NZ_FXAM01000003.1"/>
</dbReference>
<dbReference type="STRING" id="1760988.SAMN02949497_0226"/>
<feature type="domain" description="Glycosyltransferase subfamily 4-like N-terminal" evidence="1">
    <location>
        <begin position="15"/>
        <end position="192"/>
    </location>
</feature>
<dbReference type="PANTHER" id="PTHR45947:SF3">
    <property type="entry name" value="SULFOQUINOVOSYL TRANSFERASE SQD2"/>
    <property type="match status" value="1"/>
</dbReference>
<dbReference type="Pfam" id="PF13439">
    <property type="entry name" value="Glyco_transf_4"/>
    <property type="match status" value="1"/>
</dbReference>
<dbReference type="Pfam" id="PF13692">
    <property type="entry name" value="Glyco_trans_1_4"/>
    <property type="match status" value="1"/>
</dbReference>
<name>A0A1Y6D4X6_9GAMM</name>
<gene>
    <name evidence="2" type="ORF">SAMN02949497_0226</name>
</gene>
<reference evidence="2 3" key="1">
    <citation type="submission" date="2016-12" db="EMBL/GenBank/DDBJ databases">
        <authorList>
            <person name="Song W.-J."/>
            <person name="Kurnit D.M."/>
        </authorList>
    </citation>
    <scope>NUCLEOTIDE SEQUENCE [LARGE SCALE GENOMIC DNA]</scope>
    <source>
        <strain evidence="2 3">175</strain>
    </source>
</reference>
<dbReference type="AlphaFoldDB" id="A0A1Y6D4X6"/>
<evidence type="ECO:0000313" key="3">
    <source>
        <dbReference type="Proteomes" id="UP000192923"/>
    </source>
</evidence>
<dbReference type="Proteomes" id="UP000192923">
    <property type="component" value="Unassembled WGS sequence"/>
</dbReference>
<evidence type="ECO:0000313" key="2">
    <source>
        <dbReference type="EMBL" id="SMF97656.1"/>
    </source>
</evidence>
<sequence>MRVFFSTPIPLGSVGVGATALEQVRGAAENGVEVVVCTTGVDPRAEIPPGVRIVRSLGLGRWRVPHRALGLERAFRWNDYIGASLLRRRGPGGFDLVHCWPGWAQGTLTAAAELGIPSLREAPSAHTAEALAQAAAEQSVVPIPLAARDPFRNDPAKIRREEIDYRLASAVLTPSAYVAETFARRGHPESRLIRHRYGYSPERFPHPAPPQATPGRPFTVLFVGLCQPLKGVHYLLEAWYRSGAYRHGRLRLVGGWVPGYREALAERLAHPSIEVLPFSPEVAVHMREADAFALSSVTEGSAIVTFEAQAMGLALLVSDATGADMAHGVQGFQHPARDVEALAGHLALCLDQPELLLRMRRAGFERRDALSWREAGRRLADIYRTVAQD</sequence>
<proteinExistence type="predicted"/>
<dbReference type="GO" id="GO:0016757">
    <property type="term" value="F:glycosyltransferase activity"/>
    <property type="evidence" value="ECO:0007669"/>
    <property type="project" value="UniProtKB-ARBA"/>
</dbReference>
<dbReference type="SUPFAM" id="SSF53756">
    <property type="entry name" value="UDP-Glycosyltransferase/glycogen phosphorylase"/>
    <property type="match status" value="1"/>
</dbReference>
<dbReference type="CDD" id="cd03801">
    <property type="entry name" value="GT4_PimA-like"/>
    <property type="match status" value="1"/>
</dbReference>
<dbReference type="InterPro" id="IPR028098">
    <property type="entry name" value="Glyco_trans_4-like_N"/>
</dbReference>
<dbReference type="EMBL" id="FXAM01000003">
    <property type="protein sequence ID" value="SMF97656.1"/>
    <property type="molecule type" value="Genomic_DNA"/>
</dbReference>
<organism evidence="2 3">
    <name type="scientific">Methylomagnum ishizawai</name>
    <dbReference type="NCBI Taxonomy" id="1760988"/>
    <lineage>
        <taxon>Bacteria</taxon>
        <taxon>Pseudomonadati</taxon>
        <taxon>Pseudomonadota</taxon>
        <taxon>Gammaproteobacteria</taxon>
        <taxon>Methylococcales</taxon>
        <taxon>Methylococcaceae</taxon>
        <taxon>Methylomagnum</taxon>
    </lineage>
</organism>
<dbReference type="OrthoDB" id="5123492at2"/>